<organism evidence="8">
    <name type="scientific">Caligus rogercresseyi</name>
    <name type="common">Sea louse</name>
    <dbReference type="NCBI Taxonomy" id="217165"/>
    <lineage>
        <taxon>Eukaryota</taxon>
        <taxon>Metazoa</taxon>
        <taxon>Ecdysozoa</taxon>
        <taxon>Arthropoda</taxon>
        <taxon>Crustacea</taxon>
        <taxon>Multicrustacea</taxon>
        <taxon>Hexanauplia</taxon>
        <taxon>Copepoda</taxon>
        <taxon>Siphonostomatoida</taxon>
        <taxon>Caligidae</taxon>
        <taxon>Caligus</taxon>
    </lineage>
</organism>
<evidence type="ECO:0000256" key="3">
    <source>
        <dbReference type="ARBA" id="ARBA00023242"/>
    </source>
</evidence>
<feature type="domain" description="DCUN1" evidence="7">
    <location>
        <begin position="150"/>
        <end position="338"/>
    </location>
</feature>
<proteinExistence type="evidence at transcript level"/>
<dbReference type="FunFam" id="1.10.238.200:FF:000001">
    <property type="entry name" value="DCN1-like protein"/>
    <property type="match status" value="1"/>
</dbReference>
<dbReference type="Gene3D" id="1.10.8.10">
    <property type="entry name" value="DNA helicase RuvA subunit, C-terminal domain"/>
    <property type="match status" value="1"/>
</dbReference>
<feature type="compositionally biased region" description="Polar residues" evidence="6">
    <location>
        <begin position="58"/>
        <end position="76"/>
    </location>
</feature>
<dbReference type="PANTHER" id="PTHR12281:SF32">
    <property type="entry name" value="DCN1-LIKE PROTEIN"/>
    <property type="match status" value="1"/>
</dbReference>
<sequence length="345" mass="39418">MESEEPMRCDVCRKVYKGIRGLAQHKTRSKCGGVSLSKRARTNEGSAGPSWTKLLPTQIPTSSASVHQYSRRQQPSNNPHAHAQNQHHRSTKEKESYVAFLTLTQTDDDTAFRCLASHNWNLQSALDNTSFQNLHSNHSSSSSKAMLASIDKKKIDALYARYREPGEPLKIGMDGVVRLLEDLQLDPGSRLVLLLAWKLRAAQQCEFSKEEFTNGMICLGCDSIDKLKHKLPSLEKEILDPTVFKDFYQFTFNYAKNSRQKGLDLDLALAYWNIVLEGRFKFLDIWSKFLKENHKRSIPKDTWNLLLDFATTVNEDLTNYDEEGAWPVLIDDFVEYARPLISQTI</sequence>
<name>C1BPE7_CALRO</name>
<dbReference type="Pfam" id="PF14555">
    <property type="entry name" value="UBA_4"/>
    <property type="match status" value="1"/>
</dbReference>
<dbReference type="InterPro" id="IPR042460">
    <property type="entry name" value="DCN1-like_PONY"/>
</dbReference>
<accession>C1BPE7</accession>
<keyword evidence="2" id="KW-0833">Ubl conjugation pathway</keyword>
<dbReference type="GO" id="GO:0005634">
    <property type="term" value="C:nucleus"/>
    <property type="evidence" value="ECO:0007669"/>
    <property type="project" value="UniProtKB-SubCell"/>
</dbReference>
<comment type="function">
    <text evidence="5">Neddylation of cullins play an essential role in the regulation of SCF-type complexes activity.</text>
</comment>
<dbReference type="InterPro" id="IPR014764">
    <property type="entry name" value="DCN-prot"/>
</dbReference>
<dbReference type="GO" id="GO:0045116">
    <property type="term" value="P:protein neddylation"/>
    <property type="evidence" value="ECO:0007669"/>
    <property type="project" value="TreeGrafter"/>
</dbReference>
<dbReference type="PROSITE" id="PS51229">
    <property type="entry name" value="DCUN1"/>
    <property type="match status" value="1"/>
</dbReference>
<dbReference type="GO" id="GO:0032182">
    <property type="term" value="F:ubiquitin-like protein binding"/>
    <property type="evidence" value="ECO:0007669"/>
    <property type="project" value="TreeGrafter"/>
</dbReference>
<evidence type="ECO:0000313" key="8">
    <source>
        <dbReference type="EMBL" id="ACO10900.1"/>
    </source>
</evidence>
<comment type="subcellular location">
    <subcellularLocation>
        <location evidence="1">Nucleus</location>
    </subcellularLocation>
</comment>
<feature type="region of interest" description="Disordered" evidence="6">
    <location>
        <begin position="27"/>
        <end position="94"/>
    </location>
</feature>
<dbReference type="Gene3D" id="1.10.238.200">
    <property type="entry name" value="Cullin, PONY binding domain"/>
    <property type="match status" value="1"/>
</dbReference>
<evidence type="ECO:0000256" key="4">
    <source>
        <dbReference type="ARBA" id="ARBA00059219"/>
    </source>
</evidence>
<evidence type="ECO:0000256" key="2">
    <source>
        <dbReference type="ARBA" id="ARBA00022786"/>
    </source>
</evidence>
<dbReference type="GO" id="GO:0031624">
    <property type="term" value="F:ubiquitin conjugating enzyme binding"/>
    <property type="evidence" value="ECO:0007669"/>
    <property type="project" value="TreeGrafter"/>
</dbReference>
<keyword evidence="3" id="KW-0539">Nucleus</keyword>
<evidence type="ECO:0000259" key="7">
    <source>
        <dbReference type="PROSITE" id="PS51229"/>
    </source>
</evidence>
<dbReference type="EMBL" id="BT076476">
    <property type="protein sequence ID" value="ACO10900.1"/>
    <property type="molecule type" value="mRNA"/>
</dbReference>
<dbReference type="Gene3D" id="1.10.238.10">
    <property type="entry name" value="EF-hand"/>
    <property type="match status" value="1"/>
</dbReference>
<dbReference type="GO" id="GO:0097602">
    <property type="term" value="F:cullin family protein binding"/>
    <property type="evidence" value="ECO:0007669"/>
    <property type="project" value="TreeGrafter"/>
</dbReference>
<reference evidence="8" key="1">
    <citation type="submission" date="2009-03" db="EMBL/GenBank/DDBJ databases">
        <title>Caligus rogercresseyi ESTs and full-length cDNAs.</title>
        <authorList>
            <person name="Yasuike M."/>
            <person name="von Schalburg K."/>
            <person name="Cooper G."/>
            <person name="Leong J."/>
            <person name="Jones S.R.M."/>
            <person name="Koop B.F."/>
        </authorList>
    </citation>
    <scope>NUCLEOTIDE SEQUENCE</scope>
    <source>
        <tissue evidence="8">Whole body</tissue>
    </source>
</reference>
<evidence type="ECO:0000256" key="1">
    <source>
        <dbReference type="ARBA" id="ARBA00004123"/>
    </source>
</evidence>
<protein>
    <recommendedName>
        <fullName evidence="5">Defective in cullin neddylation protein</fullName>
    </recommendedName>
</protein>
<evidence type="ECO:0000256" key="6">
    <source>
        <dbReference type="SAM" id="MobiDB-lite"/>
    </source>
</evidence>
<dbReference type="GO" id="GO:0000151">
    <property type="term" value="C:ubiquitin ligase complex"/>
    <property type="evidence" value="ECO:0007669"/>
    <property type="project" value="TreeGrafter"/>
</dbReference>
<dbReference type="GO" id="GO:2000436">
    <property type="term" value="P:positive regulation of protein neddylation"/>
    <property type="evidence" value="ECO:0007669"/>
    <property type="project" value="UniProtKB-ARBA"/>
</dbReference>
<dbReference type="Pfam" id="PF03556">
    <property type="entry name" value="Cullin_binding"/>
    <property type="match status" value="1"/>
</dbReference>
<dbReference type="FunFam" id="1.10.238.10:FF:000030">
    <property type="entry name" value="DCN1-like protein"/>
    <property type="match status" value="1"/>
</dbReference>
<gene>
    <name evidence="8" type="primary">DCNL1</name>
</gene>
<dbReference type="PANTHER" id="PTHR12281">
    <property type="entry name" value="RP42 RELATED"/>
    <property type="match status" value="1"/>
</dbReference>
<dbReference type="InterPro" id="IPR005176">
    <property type="entry name" value="PONY_dom"/>
</dbReference>
<dbReference type="AlphaFoldDB" id="C1BPE7"/>
<comment type="function">
    <text evidence="4">Promotes neddylation of cullin components of SCF-type E3 ubiquitin ligase complexes and thus regulates SCF-type complex activity. Function promotes cell proliferation.</text>
</comment>
<evidence type="ECO:0000256" key="5">
    <source>
        <dbReference type="RuleBase" id="RU410713"/>
    </source>
</evidence>